<keyword evidence="6 8" id="KW-0472">Membrane</keyword>
<comment type="similarity">
    <text evidence="8">Belongs to the FtsL family.</text>
</comment>
<dbReference type="AlphaFoldDB" id="U3U9F6"/>
<keyword evidence="11" id="KW-1185">Reference proteome</keyword>
<dbReference type="GO" id="GO:0043093">
    <property type="term" value="P:FtsZ-dependent cytokinesis"/>
    <property type="evidence" value="ECO:0007669"/>
    <property type="project" value="UniProtKB-UniRule"/>
</dbReference>
<evidence type="ECO:0000256" key="1">
    <source>
        <dbReference type="ARBA" id="ARBA00004401"/>
    </source>
</evidence>
<name>U3U9F6_9GAMM</name>
<dbReference type="Proteomes" id="UP000016900">
    <property type="component" value="Chromosome"/>
</dbReference>
<evidence type="ECO:0000256" key="5">
    <source>
        <dbReference type="ARBA" id="ARBA00022989"/>
    </source>
</evidence>
<dbReference type="Pfam" id="PF04999">
    <property type="entry name" value="FtsL"/>
    <property type="match status" value="1"/>
</dbReference>
<keyword evidence="7 8" id="KW-0131">Cell cycle</keyword>
<keyword evidence="2 8" id="KW-1003">Cell membrane</keyword>
<keyword evidence="8" id="KW-0997">Cell inner membrane</keyword>
<dbReference type="EMBL" id="AP012554">
    <property type="protein sequence ID" value="BAO00453.1"/>
    <property type="molecule type" value="Genomic_DNA"/>
</dbReference>
<evidence type="ECO:0000256" key="4">
    <source>
        <dbReference type="ARBA" id="ARBA00022692"/>
    </source>
</evidence>
<sequence length="110" mass="12823">MNINGYYNLPCIISHDLLQINKILAVLLVAILISSVLVINITHKTRLMISKHEQLISETNALDIEWRNLILEENYLGDQNRIERIAIDKLHMKNISPFEEHVILKRNIKN</sequence>
<evidence type="ECO:0000313" key="11">
    <source>
        <dbReference type="Proteomes" id="UP000016900"/>
    </source>
</evidence>
<dbReference type="OrthoDB" id="6196803at2"/>
<dbReference type="KEGG" id="pck:BMSBPS_0108"/>
<dbReference type="PANTHER" id="PTHR37479:SF1">
    <property type="entry name" value="CELL DIVISION PROTEIN FTSL"/>
    <property type="match status" value="1"/>
</dbReference>
<accession>U3U9F6</accession>
<dbReference type="GO" id="GO:0005886">
    <property type="term" value="C:plasma membrane"/>
    <property type="evidence" value="ECO:0007669"/>
    <property type="project" value="UniProtKB-SubCell"/>
</dbReference>
<evidence type="ECO:0000256" key="9">
    <source>
        <dbReference type="NCBIfam" id="TIGR02209"/>
    </source>
</evidence>
<comment type="function">
    <text evidence="8">Essential cell division protein. May link together the upstream cell division proteins, which are predominantly cytoplasmic, with the downstream cell division proteins, which are predominantly periplasmic.</text>
</comment>
<comment type="subunit">
    <text evidence="8">Part of a complex composed of FtsB, FtsL and FtsQ.</text>
</comment>
<feature type="transmembrane region" description="Helical" evidence="8">
    <location>
        <begin position="23"/>
        <end position="42"/>
    </location>
</feature>
<dbReference type="RefSeq" id="WP_022564472.1">
    <property type="nucleotide sequence ID" value="NZ_CP010907.1"/>
</dbReference>
<organism evidence="10 11">
    <name type="scientific">Candidatus Pantoea carbekii</name>
    <dbReference type="NCBI Taxonomy" id="1235990"/>
    <lineage>
        <taxon>Bacteria</taxon>
        <taxon>Pseudomonadati</taxon>
        <taxon>Pseudomonadota</taxon>
        <taxon>Gammaproteobacteria</taxon>
        <taxon>Enterobacterales</taxon>
        <taxon>Erwiniaceae</taxon>
        <taxon>Pantoea</taxon>
    </lineage>
</organism>
<proteinExistence type="inferred from homology"/>
<dbReference type="GO" id="GO:0032153">
    <property type="term" value="C:cell division site"/>
    <property type="evidence" value="ECO:0007669"/>
    <property type="project" value="UniProtKB-UniRule"/>
</dbReference>
<gene>
    <name evidence="8" type="primary">ftsL</name>
    <name evidence="10" type="ORF">HHS_04830</name>
</gene>
<dbReference type="HAMAP" id="MF_00910">
    <property type="entry name" value="FtsL"/>
    <property type="match status" value="1"/>
</dbReference>
<evidence type="ECO:0000256" key="7">
    <source>
        <dbReference type="ARBA" id="ARBA00023306"/>
    </source>
</evidence>
<keyword evidence="3 8" id="KW-0132">Cell division</keyword>
<dbReference type="KEGG" id="hhs:HHS_04830"/>
<comment type="subcellular location">
    <subcellularLocation>
        <location evidence="8">Cell inner membrane</location>
        <topology evidence="8">Single-pass type II membrane protein</topology>
    </subcellularLocation>
    <subcellularLocation>
        <location evidence="1">Cell membrane</location>
        <topology evidence="1">Single-pass type II membrane protein</topology>
    </subcellularLocation>
    <text evidence="8">Localizes to the division septum where it forms a ring structure.</text>
</comment>
<dbReference type="PATRIC" id="fig|1235990.3.peg.479"/>
<keyword evidence="5 8" id="KW-1133">Transmembrane helix</keyword>
<reference evidence="10 11" key="1">
    <citation type="submission" date="2012-10" db="EMBL/GenBank/DDBJ databases">
        <title>Genome sequence of the symbiont of the pentatomidae stink bug Halyomorpha halys.</title>
        <authorList>
            <person name="Kobayashi H."/>
            <person name="Fujii-Muramatsu R."/>
            <person name="Takeishi K."/>
            <person name="Noda H."/>
        </authorList>
    </citation>
    <scope>NUCLEOTIDE SEQUENCE [LARGE SCALE GENOMIC DNA]</scope>
</reference>
<dbReference type="PANTHER" id="PTHR37479">
    <property type="entry name" value="CELL DIVISION PROTEIN FTSL"/>
    <property type="match status" value="1"/>
</dbReference>
<evidence type="ECO:0000313" key="10">
    <source>
        <dbReference type="EMBL" id="BAO00453.1"/>
    </source>
</evidence>
<keyword evidence="4 8" id="KW-0812">Transmembrane</keyword>
<dbReference type="NCBIfam" id="TIGR02209">
    <property type="entry name" value="ftsL_broad"/>
    <property type="match status" value="1"/>
</dbReference>
<dbReference type="InterPro" id="IPR011922">
    <property type="entry name" value="Cell_div_FtsL"/>
</dbReference>
<evidence type="ECO:0000256" key="8">
    <source>
        <dbReference type="HAMAP-Rule" id="MF_00910"/>
    </source>
</evidence>
<dbReference type="eggNOG" id="COG3116">
    <property type="taxonomic scope" value="Bacteria"/>
</dbReference>
<evidence type="ECO:0000256" key="6">
    <source>
        <dbReference type="ARBA" id="ARBA00023136"/>
    </source>
</evidence>
<evidence type="ECO:0000256" key="3">
    <source>
        <dbReference type="ARBA" id="ARBA00022618"/>
    </source>
</evidence>
<protein>
    <recommendedName>
        <fullName evidence="8 9">Cell division protein FtsL</fullName>
    </recommendedName>
</protein>
<dbReference type="NCBIfam" id="NF008040">
    <property type="entry name" value="PRK10772.1"/>
    <property type="match status" value="1"/>
</dbReference>
<evidence type="ECO:0000256" key="2">
    <source>
        <dbReference type="ARBA" id="ARBA00022475"/>
    </source>
</evidence>
<dbReference type="STRING" id="1235990.BMSBPS_0108"/>